<dbReference type="Proteomes" id="UP000050863">
    <property type="component" value="Unassembled WGS sequence"/>
</dbReference>
<organism evidence="1 2">
    <name type="scientific">Bradyrhizobium jicamae</name>
    <dbReference type="NCBI Taxonomy" id="280332"/>
    <lineage>
        <taxon>Bacteria</taxon>
        <taxon>Pseudomonadati</taxon>
        <taxon>Pseudomonadota</taxon>
        <taxon>Alphaproteobacteria</taxon>
        <taxon>Hyphomicrobiales</taxon>
        <taxon>Nitrobacteraceae</taxon>
        <taxon>Bradyrhizobium</taxon>
    </lineage>
</organism>
<dbReference type="RefSeq" id="WP_057836360.1">
    <property type="nucleotide sequence ID" value="NZ_LLXZ01000102.1"/>
</dbReference>
<dbReference type="EMBL" id="LLXZ01000102">
    <property type="protein sequence ID" value="KRR07343.1"/>
    <property type="molecule type" value="Genomic_DNA"/>
</dbReference>
<name>A0A0R3LN12_9BRAD</name>
<accession>A0A0R3LN12</accession>
<keyword evidence="2" id="KW-1185">Reference proteome</keyword>
<evidence type="ECO:0000313" key="2">
    <source>
        <dbReference type="Proteomes" id="UP000050863"/>
    </source>
</evidence>
<dbReference type="OrthoDB" id="8140670at2"/>
<comment type="caution">
    <text evidence="1">The sequence shown here is derived from an EMBL/GenBank/DDBJ whole genome shotgun (WGS) entry which is preliminary data.</text>
</comment>
<gene>
    <name evidence="1" type="ORF">CQ12_00715</name>
</gene>
<sequence>MITDTFDRRTIAKMEVALERACLLLPAGSEKHNARRIIASKIIECANRGEATLSRLTEAGYASAMQLTASAQYIGRKEAAN</sequence>
<protein>
    <submittedName>
        <fullName evidence="1">Uncharacterized protein</fullName>
    </submittedName>
</protein>
<reference evidence="1 2" key="1">
    <citation type="submission" date="2014-03" db="EMBL/GenBank/DDBJ databases">
        <title>Bradyrhizobium valentinum sp. nov., isolated from effective nodules of Lupinus mariae-josephae, a lupine endemic of basic-lime soils in Eastern Spain.</title>
        <authorList>
            <person name="Duran D."/>
            <person name="Rey L."/>
            <person name="Navarro A."/>
            <person name="Busquets A."/>
            <person name="Imperial J."/>
            <person name="Ruiz-Argueso T."/>
        </authorList>
    </citation>
    <scope>NUCLEOTIDE SEQUENCE [LARGE SCALE GENOMIC DNA]</scope>
    <source>
        <strain evidence="1 2">PAC68</strain>
    </source>
</reference>
<proteinExistence type="predicted"/>
<dbReference type="AlphaFoldDB" id="A0A0R3LN12"/>
<evidence type="ECO:0000313" key="1">
    <source>
        <dbReference type="EMBL" id="KRR07343.1"/>
    </source>
</evidence>